<evidence type="ECO:0000313" key="3">
    <source>
        <dbReference type="Proteomes" id="UP000677668"/>
    </source>
</evidence>
<dbReference type="EMBL" id="CP072643">
    <property type="protein sequence ID" value="QUV95444.1"/>
    <property type="molecule type" value="Genomic_DNA"/>
</dbReference>
<keyword evidence="3" id="KW-1185">Reference proteome</keyword>
<dbReference type="RefSeq" id="WP_211423667.1">
    <property type="nucleotide sequence ID" value="NZ_CP072643.1"/>
</dbReference>
<feature type="transmembrane region" description="Helical" evidence="1">
    <location>
        <begin position="61"/>
        <end position="85"/>
    </location>
</feature>
<proteinExistence type="predicted"/>
<feature type="transmembrane region" description="Helical" evidence="1">
    <location>
        <begin position="171"/>
        <end position="199"/>
    </location>
</feature>
<reference evidence="2 3" key="1">
    <citation type="submission" date="2021-03" db="EMBL/GenBank/DDBJ databases">
        <title>Genomic and phenotypic characterization of Chloracidobacterium isolates provides evidence for multiple species.</title>
        <authorList>
            <person name="Saini M.K."/>
            <person name="Costas A.M.G."/>
            <person name="Tank M."/>
            <person name="Bryant D.A."/>
        </authorList>
    </citation>
    <scope>NUCLEOTIDE SEQUENCE [LARGE SCALE GENOMIC DNA]</scope>
    <source>
        <strain evidence="2 3">N</strain>
    </source>
</reference>
<dbReference type="Proteomes" id="UP000677668">
    <property type="component" value="Chromosome 2"/>
</dbReference>
<keyword evidence="1" id="KW-1133">Transmembrane helix</keyword>
<keyword evidence="1" id="KW-0812">Transmembrane</keyword>
<keyword evidence="1" id="KW-0472">Membrane</keyword>
<evidence type="ECO:0000313" key="2">
    <source>
        <dbReference type="EMBL" id="QUV95444.1"/>
    </source>
</evidence>
<protein>
    <submittedName>
        <fullName evidence="2">Uncharacterized protein</fullName>
    </submittedName>
</protein>
<evidence type="ECO:0000256" key="1">
    <source>
        <dbReference type="SAM" id="Phobius"/>
    </source>
</evidence>
<accession>A0ABX8B798</accession>
<name>A0ABX8B798_9BACT</name>
<gene>
    <name evidence="2" type="ORF">J8C05_11400</name>
</gene>
<organism evidence="2 3">
    <name type="scientific">Chloracidobacterium sp. N</name>
    <dbReference type="NCBI Taxonomy" id="2821540"/>
    <lineage>
        <taxon>Bacteria</taxon>
        <taxon>Pseudomonadati</taxon>
        <taxon>Acidobacteriota</taxon>
        <taxon>Terriglobia</taxon>
        <taxon>Terriglobales</taxon>
        <taxon>Acidobacteriaceae</taxon>
        <taxon>Chloracidobacterium</taxon>
        <taxon>Chloracidobacterium aggregatum</taxon>
    </lineage>
</organism>
<feature type="transmembrane region" description="Helical" evidence="1">
    <location>
        <begin position="21"/>
        <end position="41"/>
    </location>
</feature>
<feature type="transmembrane region" description="Helical" evidence="1">
    <location>
        <begin position="205"/>
        <end position="226"/>
    </location>
</feature>
<feature type="transmembrane region" description="Helical" evidence="1">
    <location>
        <begin position="277"/>
        <end position="302"/>
    </location>
</feature>
<feature type="transmembrane region" description="Helical" evidence="1">
    <location>
        <begin position="314"/>
        <end position="334"/>
    </location>
</feature>
<feature type="transmembrane region" description="Helical" evidence="1">
    <location>
        <begin position="346"/>
        <end position="364"/>
    </location>
</feature>
<feature type="transmembrane region" description="Helical" evidence="1">
    <location>
        <begin position="246"/>
        <end position="265"/>
    </location>
</feature>
<sequence>MIGTKKTYTDAQFVFVPPSPVFKFVVIPIALLCMLSAPYYYTRDLPNASNVEVMRGIGNFIQLIPVLFLVNVLSEMLLVPVYGIFFSSKKGDRDFGQSLRLLKLFSAGTFKGICPYCGAPNDVTATQDEFRGIDCPKCKNRFLLRDGKFFQLDPPSPLDARFSGIRNGLRLVQIASVTTSLAPAIFILGVILATLATLAQDSLRISVSALLLPAFSVILLVVSMAVQTAGMWQCLQAPEWSPRNPAKTWITAAVFLQVMTLVLLIGKLLTLNQSNTLLLNALLGICGFLCQFTFLVFLMRFCSFTQRADLRDEFRGILTNFTILTILFLLVPLAELVLPASYKTPLLVLMALLAWGTFMGYFFSLRGLNSHTSQALATYNLGALGRN</sequence>